<organism evidence="2 3">
    <name type="scientific">Stieleria marina</name>
    <dbReference type="NCBI Taxonomy" id="1930275"/>
    <lineage>
        <taxon>Bacteria</taxon>
        <taxon>Pseudomonadati</taxon>
        <taxon>Planctomycetota</taxon>
        <taxon>Planctomycetia</taxon>
        <taxon>Pirellulales</taxon>
        <taxon>Pirellulaceae</taxon>
        <taxon>Stieleria</taxon>
    </lineage>
</organism>
<feature type="compositionally biased region" description="Low complexity" evidence="1">
    <location>
        <begin position="76"/>
        <end position="86"/>
    </location>
</feature>
<evidence type="ECO:0000313" key="2">
    <source>
        <dbReference type="EMBL" id="QDT12077.1"/>
    </source>
</evidence>
<evidence type="ECO:0000313" key="3">
    <source>
        <dbReference type="Proteomes" id="UP000319817"/>
    </source>
</evidence>
<dbReference type="RefSeq" id="WP_145419808.1">
    <property type="nucleotide sequence ID" value="NZ_CP036526.1"/>
</dbReference>
<dbReference type="AlphaFoldDB" id="A0A517NY71"/>
<feature type="region of interest" description="Disordered" evidence="1">
    <location>
        <begin position="46"/>
        <end position="96"/>
    </location>
</feature>
<gene>
    <name evidence="2" type="ORF">K239x_40850</name>
</gene>
<evidence type="ECO:0000256" key="1">
    <source>
        <dbReference type="SAM" id="MobiDB-lite"/>
    </source>
</evidence>
<name>A0A517NY71_9BACT</name>
<accession>A0A517NY71</accession>
<feature type="compositionally biased region" description="Basic and acidic residues" evidence="1">
    <location>
        <begin position="325"/>
        <end position="339"/>
    </location>
</feature>
<dbReference type="Proteomes" id="UP000319817">
    <property type="component" value="Chromosome"/>
</dbReference>
<sequence length="372" mass="40343">MHLNRWISPFKPWPVNGHSAKACLALLAILGLLYIGAGIPVSAQEATANPPGTPATQPNAAKPTATKPALPQPGPAKSKLGAALADDAAKRERGEMDQTTVVDEYFDDYIGHNDVARASFLAPPGATSLSKTNNLWVDQKRHRVYADGYVAMREGGLEMFACSEGTKEHESVVATLAKAKEVHAALLAIGAKPGSPVRFRPDFVPPKGQKIRVWVCWRDKAGKFHISDARRWVLKNGTTDEQMNADWVFGGSGFWKDPADGREYYRADGGDMICVSNFTTAMMDVNTSSSAEADNLMYIPFTDRIPPRGTPVRLILTPLQSVTKDSQKPAKGDPSDAQKVDSAQPPKEMVLPENPQGKLLKAKKEAAEKAEQ</sequence>
<feature type="compositionally biased region" description="Low complexity" evidence="1">
    <location>
        <begin position="54"/>
        <end position="69"/>
    </location>
</feature>
<dbReference type="OrthoDB" id="247135at2"/>
<dbReference type="EMBL" id="CP036526">
    <property type="protein sequence ID" value="QDT12077.1"/>
    <property type="molecule type" value="Genomic_DNA"/>
</dbReference>
<protein>
    <submittedName>
        <fullName evidence="2">Uncharacterized protein</fullName>
    </submittedName>
</protein>
<dbReference type="NCBIfam" id="NF040466">
    <property type="entry name" value="ydjY_domain"/>
    <property type="match status" value="1"/>
</dbReference>
<reference evidence="2 3" key="1">
    <citation type="submission" date="2019-02" db="EMBL/GenBank/DDBJ databases">
        <title>Deep-cultivation of Planctomycetes and their phenomic and genomic characterization uncovers novel biology.</title>
        <authorList>
            <person name="Wiegand S."/>
            <person name="Jogler M."/>
            <person name="Boedeker C."/>
            <person name="Pinto D."/>
            <person name="Vollmers J."/>
            <person name="Rivas-Marin E."/>
            <person name="Kohn T."/>
            <person name="Peeters S.H."/>
            <person name="Heuer A."/>
            <person name="Rast P."/>
            <person name="Oberbeckmann S."/>
            <person name="Bunk B."/>
            <person name="Jeske O."/>
            <person name="Meyerdierks A."/>
            <person name="Storesund J.E."/>
            <person name="Kallscheuer N."/>
            <person name="Luecker S."/>
            <person name="Lage O.M."/>
            <person name="Pohl T."/>
            <person name="Merkel B.J."/>
            <person name="Hornburger P."/>
            <person name="Mueller R.-W."/>
            <person name="Bruemmer F."/>
            <person name="Labrenz M."/>
            <person name="Spormann A.M."/>
            <person name="Op den Camp H."/>
            <person name="Overmann J."/>
            <person name="Amann R."/>
            <person name="Jetten M.S.M."/>
            <person name="Mascher T."/>
            <person name="Medema M.H."/>
            <person name="Devos D.P."/>
            <person name="Kaster A.-K."/>
            <person name="Ovreas L."/>
            <person name="Rohde M."/>
            <person name="Galperin M.Y."/>
            <person name="Jogler C."/>
        </authorList>
    </citation>
    <scope>NUCLEOTIDE SEQUENCE [LARGE SCALE GENOMIC DNA]</scope>
    <source>
        <strain evidence="2 3">K23_9</strain>
    </source>
</reference>
<dbReference type="InterPro" id="IPR047750">
    <property type="entry name" value="YdjY-like"/>
</dbReference>
<feature type="compositionally biased region" description="Basic and acidic residues" evidence="1">
    <location>
        <begin position="362"/>
        <end position="372"/>
    </location>
</feature>
<keyword evidence="3" id="KW-1185">Reference proteome</keyword>
<proteinExistence type="predicted"/>
<feature type="region of interest" description="Disordered" evidence="1">
    <location>
        <begin position="319"/>
        <end position="372"/>
    </location>
</feature>
<feature type="compositionally biased region" description="Basic and acidic residues" evidence="1">
    <location>
        <begin position="87"/>
        <end position="96"/>
    </location>
</feature>